<dbReference type="Pfam" id="PF12836">
    <property type="entry name" value="HHH_3"/>
    <property type="match status" value="1"/>
</dbReference>
<proteinExistence type="predicted"/>
<dbReference type="EMBL" id="CP083803">
    <property type="protein sequence ID" value="UXZ44309.1"/>
    <property type="molecule type" value="Genomic_DNA"/>
</dbReference>
<evidence type="ECO:0000313" key="2">
    <source>
        <dbReference type="EMBL" id="UXZ44309.1"/>
    </source>
</evidence>
<keyword evidence="2" id="KW-0238">DNA-binding</keyword>
<dbReference type="RefSeq" id="WP_110604954.1">
    <property type="nucleotide sequence ID" value="NZ_CATKPM010000006.1"/>
</dbReference>
<evidence type="ECO:0000313" key="3">
    <source>
        <dbReference type="Proteomes" id="UP001209279"/>
    </source>
</evidence>
<evidence type="ECO:0000256" key="1">
    <source>
        <dbReference type="SAM" id="SignalP"/>
    </source>
</evidence>
<dbReference type="Proteomes" id="UP001209279">
    <property type="component" value="Chromosome"/>
</dbReference>
<dbReference type="SUPFAM" id="SSF47781">
    <property type="entry name" value="RuvA domain 2-like"/>
    <property type="match status" value="1"/>
</dbReference>
<dbReference type="PANTHER" id="PTHR21180:SF32">
    <property type="entry name" value="ENDONUCLEASE_EXONUCLEASE_PHOSPHATASE FAMILY DOMAIN-CONTAINING PROTEIN 1"/>
    <property type="match status" value="1"/>
</dbReference>
<name>A0AAJ5MIN7_9PSED</name>
<dbReference type="GO" id="GO:0003677">
    <property type="term" value="F:DNA binding"/>
    <property type="evidence" value="ECO:0007669"/>
    <property type="project" value="UniProtKB-KW"/>
</dbReference>
<dbReference type="PANTHER" id="PTHR21180">
    <property type="entry name" value="ENDONUCLEASE/EXONUCLEASE/PHOSPHATASE FAMILY DOMAIN-CONTAINING PROTEIN 1"/>
    <property type="match status" value="1"/>
</dbReference>
<sequence length="110" mass="12112">MRNNVLTYLFLPLFTCLSFSLAAAPGTTSAEVQANPSSARQELHIERINLNLVDALTLQKELKGIGKAKADAIVAYRDTHGDFQSVDELLEIKGIGSALLERNRERLTVE</sequence>
<dbReference type="AlphaFoldDB" id="A0AAJ5MIN7"/>
<dbReference type="InterPro" id="IPR004509">
    <property type="entry name" value="Competence_ComEA_HhH"/>
</dbReference>
<dbReference type="InterPro" id="IPR010994">
    <property type="entry name" value="RuvA_2-like"/>
</dbReference>
<dbReference type="InterPro" id="IPR051675">
    <property type="entry name" value="Endo/Exo/Phosphatase_dom_1"/>
</dbReference>
<organism evidence="2 3">
    <name type="scientific">Pseudomonas soli</name>
    <dbReference type="NCBI Taxonomy" id="1306993"/>
    <lineage>
        <taxon>Bacteria</taxon>
        <taxon>Pseudomonadati</taxon>
        <taxon>Pseudomonadota</taxon>
        <taxon>Gammaproteobacteria</taxon>
        <taxon>Pseudomonadales</taxon>
        <taxon>Pseudomonadaceae</taxon>
        <taxon>Pseudomonas</taxon>
    </lineage>
</organism>
<gene>
    <name evidence="2" type="ORF">K7K07_19870</name>
</gene>
<dbReference type="GO" id="GO:0015628">
    <property type="term" value="P:protein secretion by the type II secretion system"/>
    <property type="evidence" value="ECO:0007669"/>
    <property type="project" value="TreeGrafter"/>
</dbReference>
<dbReference type="GO" id="GO:0015627">
    <property type="term" value="C:type II protein secretion system complex"/>
    <property type="evidence" value="ECO:0007669"/>
    <property type="project" value="TreeGrafter"/>
</dbReference>
<dbReference type="Gene3D" id="1.10.150.280">
    <property type="entry name" value="AF1531-like domain"/>
    <property type="match status" value="1"/>
</dbReference>
<reference evidence="2" key="1">
    <citation type="submission" date="2021-08" db="EMBL/GenBank/DDBJ databases">
        <authorList>
            <person name="Yaryura P.M."/>
            <person name="Bianco M.I."/>
            <person name="Morais C."/>
            <person name="Setubal J.C."/>
        </authorList>
    </citation>
    <scope>NUCLEOTIDE SEQUENCE</scope>
    <source>
        <strain evidence="2">AP1</strain>
    </source>
</reference>
<feature type="chain" id="PRO_5042578687" evidence="1">
    <location>
        <begin position="24"/>
        <end position="110"/>
    </location>
</feature>
<protein>
    <submittedName>
        <fullName evidence="2">ComEA family DNA-binding protein</fullName>
    </submittedName>
</protein>
<feature type="signal peptide" evidence="1">
    <location>
        <begin position="1"/>
        <end position="23"/>
    </location>
</feature>
<accession>A0AAJ5MIN7</accession>
<keyword evidence="1" id="KW-0732">Signal</keyword>
<dbReference type="NCBIfam" id="TIGR00426">
    <property type="entry name" value="competence protein ComEA helix-hairpin-helix repeat region"/>
    <property type="match status" value="1"/>
</dbReference>